<dbReference type="Gene3D" id="3.40.50.20">
    <property type="match status" value="2"/>
</dbReference>
<feature type="binding site" evidence="17">
    <location>
        <position position="783"/>
    </location>
    <ligand>
        <name>ATP</name>
        <dbReference type="ChEBI" id="CHEBI:30616"/>
        <label>2</label>
    </ligand>
</feature>
<evidence type="ECO:0000256" key="11">
    <source>
        <dbReference type="ARBA" id="ARBA00022842"/>
    </source>
</evidence>
<evidence type="ECO:0000256" key="12">
    <source>
        <dbReference type="ARBA" id="ARBA00022975"/>
    </source>
</evidence>
<dbReference type="SUPFAM" id="SSF52335">
    <property type="entry name" value="Methylglyoxal synthase-like"/>
    <property type="match status" value="1"/>
</dbReference>
<comment type="pathway">
    <text evidence="2 17">Amino-acid biosynthesis; L-arginine biosynthesis; carbamoyl phosphate from bicarbonate: step 1/1.</text>
</comment>
<evidence type="ECO:0000313" key="21">
    <source>
        <dbReference type="Proteomes" id="UP000282930"/>
    </source>
</evidence>
<feature type="domain" description="ATP-grasp" evidence="18">
    <location>
        <begin position="133"/>
        <end position="327"/>
    </location>
</feature>
<comment type="function">
    <text evidence="16">Small subunit of the glutamine-dependent carbamoyl phosphate synthetase (CPSase). CPSase catalyzes the formation of carbamoyl phosphate from the ammonia moiety of glutamine, carbonate, and phosphate donated by ATP, constituting the first step of the biosynthetic pathway leading to pyrimidine nucleotides. The large subunit (synthetase) binds the substrates ammonia (free or transferred from glutamine from the small subunit), hydrogencarbonate and ATP and carries out an ATP-coupled ligase reaction, activating hydrogencarbonate by forming carboxy phosphate which reacts with ammonia to form carbamoyl phosphate.</text>
</comment>
<dbReference type="PANTHER" id="PTHR11405:SF53">
    <property type="entry name" value="CARBAMOYL-PHOSPHATE SYNTHASE [AMMONIA], MITOCHONDRIAL"/>
    <property type="match status" value="1"/>
</dbReference>
<feature type="binding site" evidence="17">
    <location>
        <position position="243"/>
    </location>
    <ligand>
        <name>ATP</name>
        <dbReference type="ChEBI" id="CHEBI:30616"/>
        <label>1</label>
    </ligand>
</feature>
<dbReference type="Gene3D" id="3.40.50.1380">
    <property type="entry name" value="Methylglyoxal synthase-like domain"/>
    <property type="match status" value="1"/>
</dbReference>
<feature type="binding site" evidence="17">
    <location>
        <position position="176"/>
    </location>
    <ligand>
        <name>ATP</name>
        <dbReference type="ChEBI" id="CHEBI:30616"/>
        <label>1</label>
    </ligand>
</feature>
<dbReference type="PROSITE" id="PS50975">
    <property type="entry name" value="ATP_GRASP"/>
    <property type="match status" value="2"/>
</dbReference>
<evidence type="ECO:0000256" key="2">
    <source>
        <dbReference type="ARBA" id="ARBA00005077"/>
    </source>
</evidence>
<dbReference type="GO" id="GO:0044205">
    <property type="term" value="P:'de novo' UMP biosynthetic process"/>
    <property type="evidence" value="ECO:0007669"/>
    <property type="project" value="UniProtKB-UniRule"/>
</dbReference>
<feature type="region of interest" description="Carboxyphosphate synthetic domain" evidence="17">
    <location>
        <begin position="1"/>
        <end position="401"/>
    </location>
</feature>
<dbReference type="InterPro" id="IPR005483">
    <property type="entry name" value="CPSase_dom"/>
</dbReference>
<feature type="binding site" evidence="17">
    <location>
        <position position="750"/>
    </location>
    <ligand>
        <name>ATP</name>
        <dbReference type="ChEBI" id="CHEBI:30616"/>
        <label>2</label>
    </ligand>
</feature>
<feature type="binding site" evidence="17">
    <location>
        <position position="129"/>
    </location>
    <ligand>
        <name>ATP</name>
        <dbReference type="ChEBI" id="CHEBI:30616"/>
        <label>1</label>
    </ligand>
</feature>
<evidence type="ECO:0000256" key="17">
    <source>
        <dbReference type="HAMAP-Rule" id="MF_01210"/>
    </source>
</evidence>
<evidence type="ECO:0000256" key="7">
    <source>
        <dbReference type="ARBA" id="ARBA00022723"/>
    </source>
</evidence>
<feature type="region of interest" description="Allosteric domain" evidence="17">
    <location>
        <begin position="935"/>
        <end position="1077"/>
    </location>
</feature>
<dbReference type="InterPro" id="IPR036914">
    <property type="entry name" value="MGS-like_dom_sf"/>
</dbReference>
<feature type="binding site" evidence="17">
    <location>
        <position position="242"/>
    </location>
    <ligand>
        <name>ATP</name>
        <dbReference type="ChEBI" id="CHEBI:30616"/>
        <label>1</label>
    </ligand>
</feature>
<dbReference type="GO" id="GO:0004087">
    <property type="term" value="F:carbamoyl-phosphate synthase (ammonia) activity"/>
    <property type="evidence" value="ECO:0007669"/>
    <property type="project" value="UniProtKB-EC"/>
</dbReference>
<dbReference type="SMART" id="SM01209">
    <property type="entry name" value="GARS_A"/>
    <property type="match status" value="1"/>
</dbReference>
<dbReference type="InterPro" id="IPR058047">
    <property type="entry name" value="CPSase_preATP-grasp"/>
</dbReference>
<accession>A0A3T0D4W1</accession>
<dbReference type="InterPro" id="IPR011607">
    <property type="entry name" value="MGS-like_dom"/>
</dbReference>
<dbReference type="NCBIfam" id="TIGR01369">
    <property type="entry name" value="CPSaseII_lrg"/>
    <property type="match status" value="1"/>
</dbReference>
<feature type="binding site" evidence="17">
    <location>
        <position position="300"/>
    </location>
    <ligand>
        <name>Mn(2+)</name>
        <dbReference type="ChEBI" id="CHEBI:29035"/>
        <label>2</label>
    </ligand>
</feature>
<comment type="caution">
    <text evidence="17">Lacks conserved residue(s) required for the propagation of feature annotation.</text>
</comment>
<dbReference type="PANTHER" id="PTHR11405">
    <property type="entry name" value="CARBAMOYLTRANSFERASE FAMILY MEMBER"/>
    <property type="match status" value="1"/>
</dbReference>
<organism evidence="20 21">
    <name type="scientific">Caldicellulosiruptor changbaiensis</name>
    <dbReference type="NCBI Taxonomy" id="1222016"/>
    <lineage>
        <taxon>Bacteria</taxon>
        <taxon>Bacillati</taxon>
        <taxon>Bacillota</taxon>
        <taxon>Bacillota incertae sedis</taxon>
        <taxon>Caldicellulosiruptorales</taxon>
        <taxon>Caldicellulosiruptoraceae</taxon>
        <taxon>Caldicellulosiruptor</taxon>
    </lineage>
</organism>
<dbReference type="PROSITE" id="PS00867">
    <property type="entry name" value="CPSASE_2"/>
    <property type="match status" value="2"/>
</dbReference>
<dbReference type="PROSITE" id="PS51855">
    <property type="entry name" value="MGS"/>
    <property type="match status" value="1"/>
</dbReference>
<evidence type="ECO:0000256" key="14">
    <source>
        <dbReference type="ARBA" id="ARBA00047359"/>
    </source>
</evidence>
<comment type="similarity">
    <text evidence="3 17">Belongs to the CarB family.</text>
</comment>
<dbReference type="InterPro" id="IPR005479">
    <property type="entry name" value="CPAse_ATP-bd"/>
</dbReference>
<keyword evidence="8 17" id="KW-0677">Repeat</keyword>
<evidence type="ECO:0000256" key="6">
    <source>
        <dbReference type="ARBA" id="ARBA00022605"/>
    </source>
</evidence>
<protein>
    <recommendedName>
        <fullName evidence="17">Carbamoyl phosphate synthase large chain</fullName>
        <ecNumber evidence="17">6.3.4.16</ecNumber>
        <ecNumber evidence="17">6.3.5.5</ecNumber>
    </recommendedName>
    <alternativeName>
        <fullName evidence="17">Carbamoyl phosphate synthetase ammonia chain</fullName>
    </alternativeName>
</protein>
<keyword evidence="6 17" id="KW-0028">Amino-acid biosynthesis</keyword>
<feature type="binding site" evidence="17">
    <location>
        <position position="839"/>
    </location>
    <ligand>
        <name>Mn(2+)</name>
        <dbReference type="ChEBI" id="CHEBI:29035"/>
        <label>4</label>
    </ligand>
</feature>
<feature type="binding site" evidence="17">
    <location>
        <position position="837"/>
    </location>
    <ligand>
        <name>Mg(2+)</name>
        <dbReference type="ChEBI" id="CHEBI:18420"/>
        <label>3</label>
    </ligand>
</feature>
<name>A0A3T0D4W1_9FIRM</name>
<keyword evidence="5 17" id="KW-0436">Ligase</keyword>
<evidence type="ECO:0000256" key="9">
    <source>
        <dbReference type="ARBA" id="ARBA00022741"/>
    </source>
</evidence>
<feature type="binding site" evidence="17">
    <location>
        <position position="824"/>
    </location>
    <ligand>
        <name>Mg(2+)</name>
        <dbReference type="ChEBI" id="CHEBI:18420"/>
        <label>3</label>
    </ligand>
</feature>
<feature type="binding site" evidence="17">
    <location>
        <position position="837"/>
    </location>
    <ligand>
        <name>Mg(2+)</name>
        <dbReference type="ChEBI" id="CHEBI:18420"/>
        <label>4</label>
    </ligand>
</feature>
<dbReference type="NCBIfam" id="NF009455">
    <property type="entry name" value="PRK12815.1"/>
    <property type="match status" value="1"/>
</dbReference>
<feature type="binding site" evidence="17">
    <location>
        <position position="284"/>
    </location>
    <ligand>
        <name>Mn(2+)</name>
        <dbReference type="ChEBI" id="CHEBI:29035"/>
        <label>1</label>
    </ligand>
</feature>
<feature type="binding site" evidence="17">
    <location>
        <position position="175"/>
    </location>
    <ligand>
        <name>ATP</name>
        <dbReference type="ChEBI" id="CHEBI:30616"/>
        <label>1</label>
    </ligand>
</feature>
<evidence type="ECO:0000256" key="13">
    <source>
        <dbReference type="ARBA" id="ARBA00023211"/>
    </source>
</evidence>
<feature type="binding site" evidence="17">
    <location>
        <position position="210"/>
    </location>
    <ligand>
        <name>ATP</name>
        <dbReference type="ChEBI" id="CHEBI:30616"/>
        <label>1</label>
    </ligand>
</feature>
<feature type="binding site" evidence="17">
    <location>
        <position position="169"/>
    </location>
    <ligand>
        <name>ATP</name>
        <dbReference type="ChEBI" id="CHEBI:30616"/>
        <label>1</label>
    </ligand>
</feature>
<reference evidence="20 21" key="1">
    <citation type="submission" date="2018-12" db="EMBL/GenBank/DDBJ databases">
        <title>Genome sequence from the cellulolytic species, Caldicellulosiruptor changbaiensis.</title>
        <authorList>
            <person name="Blumer-Schuette S.E."/>
            <person name="Mendoza C."/>
        </authorList>
    </citation>
    <scope>NUCLEOTIDE SEQUENCE [LARGE SCALE GENOMIC DNA]</scope>
    <source>
        <strain evidence="20 21">CBS-Z</strain>
    </source>
</reference>
<dbReference type="GO" id="GO:0046872">
    <property type="term" value="F:metal ion binding"/>
    <property type="evidence" value="ECO:0007669"/>
    <property type="project" value="UniProtKB-KW"/>
</dbReference>
<keyword evidence="10 17" id="KW-0067">ATP-binding</keyword>
<dbReference type="InterPro" id="IPR005480">
    <property type="entry name" value="CPSase_lsu_oligo"/>
</dbReference>
<evidence type="ECO:0000259" key="18">
    <source>
        <dbReference type="PROSITE" id="PS50975"/>
    </source>
</evidence>
<dbReference type="RefSeq" id="WP_127351584.1">
    <property type="nucleotide sequence ID" value="NZ_CP034791.1"/>
</dbReference>
<feature type="binding site" evidence="17">
    <location>
        <position position="756"/>
    </location>
    <ligand>
        <name>ATP</name>
        <dbReference type="ChEBI" id="CHEBI:30616"/>
        <label>2</label>
    </ligand>
</feature>
<dbReference type="SMART" id="SM01096">
    <property type="entry name" value="CPSase_L_D3"/>
    <property type="match status" value="1"/>
</dbReference>
<feature type="binding site" evidence="17">
    <location>
        <position position="284"/>
    </location>
    <ligand>
        <name>ATP</name>
        <dbReference type="ChEBI" id="CHEBI:30616"/>
        <label>1</label>
    </ligand>
</feature>
<feature type="binding site" evidence="17">
    <location>
        <position position="752"/>
    </location>
    <ligand>
        <name>ATP</name>
        <dbReference type="ChEBI" id="CHEBI:30616"/>
        <label>2</label>
    </ligand>
</feature>
<feature type="binding site" evidence="17">
    <location>
        <position position="711"/>
    </location>
    <ligand>
        <name>ATP</name>
        <dbReference type="ChEBI" id="CHEBI:30616"/>
        <label>2</label>
    </ligand>
</feature>
<dbReference type="Gene3D" id="1.10.1030.10">
    <property type="entry name" value="Carbamoyl-phosphate synthetase, large subunit oligomerisation domain"/>
    <property type="match status" value="1"/>
</dbReference>
<dbReference type="HAMAP" id="MF_01210_B">
    <property type="entry name" value="CPSase_L_chain_B"/>
    <property type="match status" value="1"/>
</dbReference>
<dbReference type="GO" id="GO:0006541">
    <property type="term" value="P:glutamine metabolic process"/>
    <property type="evidence" value="ECO:0007669"/>
    <property type="project" value="TreeGrafter"/>
</dbReference>
<dbReference type="FunFam" id="3.40.50.20:FF:000002">
    <property type="entry name" value="Carbamoyl-phosphate synthase large chain"/>
    <property type="match status" value="1"/>
</dbReference>
<evidence type="ECO:0000313" key="20">
    <source>
        <dbReference type="EMBL" id="AZT90058.1"/>
    </source>
</evidence>
<evidence type="ECO:0000256" key="15">
    <source>
        <dbReference type="ARBA" id="ARBA00048816"/>
    </source>
</evidence>
<dbReference type="GO" id="GO:0004088">
    <property type="term" value="F:carbamoyl-phosphate synthase (glutamine-hydrolyzing) activity"/>
    <property type="evidence" value="ECO:0007669"/>
    <property type="project" value="UniProtKB-UniRule"/>
</dbReference>
<feature type="binding site" evidence="17">
    <location>
        <position position="298"/>
    </location>
    <ligand>
        <name>Mn(2+)</name>
        <dbReference type="ChEBI" id="CHEBI:29035"/>
        <label>2</label>
    </ligand>
</feature>
<dbReference type="GO" id="GO:0006526">
    <property type="term" value="P:L-arginine biosynthetic process"/>
    <property type="evidence" value="ECO:0007669"/>
    <property type="project" value="UniProtKB-UniRule"/>
</dbReference>
<dbReference type="Pfam" id="PF02786">
    <property type="entry name" value="CPSase_L_D2"/>
    <property type="match status" value="2"/>
</dbReference>
<feature type="domain" description="MGS-like" evidence="19">
    <location>
        <begin position="934"/>
        <end position="1077"/>
    </location>
</feature>
<comment type="subunit">
    <text evidence="17">Composed of two chains; the small (or glutamine) chain promotes the hydrolysis of glutamine to ammonia, which is used by the large (or ammonia) chain to synthesize carbamoyl phosphate. Tetramer of heterodimers (alpha,beta)4.</text>
</comment>
<dbReference type="Pfam" id="PF02787">
    <property type="entry name" value="CPSase_L_D3"/>
    <property type="match status" value="1"/>
</dbReference>
<dbReference type="SUPFAM" id="SSF52440">
    <property type="entry name" value="PreATP-grasp domain"/>
    <property type="match status" value="2"/>
</dbReference>
<dbReference type="SUPFAM" id="SSF48108">
    <property type="entry name" value="Carbamoyl phosphate synthetase, large subunit connection domain"/>
    <property type="match status" value="1"/>
</dbReference>
<dbReference type="Pfam" id="PF25596">
    <property type="entry name" value="CPSase_L_D1"/>
    <property type="match status" value="2"/>
</dbReference>
<evidence type="ECO:0000256" key="3">
    <source>
        <dbReference type="ARBA" id="ARBA00009799"/>
    </source>
</evidence>
<keyword evidence="9 17" id="KW-0547">Nucleotide-binding</keyword>
<dbReference type="FunFam" id="3.30.470.20:FF:000026">
    <property type="entry name" value="Carbamoyl-phosphate synthase large chain"/>
    <property type="match status" value="1"/>
</dbReference>
<feature type="binding site" evidence="17">
    <location>
        <position position="837"/>
    </location>
    <ligand>
        <name>Mn(2+)</name>
        <dbReference type="ChEBI" id="CHEBI:29035"/>
        <label>3</label>
    </ligand>
</feature>
<keyword evidence="4 17" id="KW-0055">Arginine biosynthesis</keyword>
<dbReference type="FunFam" id="3.30.470.20:FF:000001">
    <property type="entry name" value="Carbamoyl-phosphate synthase large chain"/>
    <property type="match status" value="1"/>
</dbReference>
<dbReference type="UniPathway" id="UPA00068">
    <property type="reaction ID" value="UER00171"/>
</dbReference>
<feature type="binding site" evidence="17">
    <location>
        <position position="300"/>
    </location>
    <ligand>
        <name>Mg(2+)</name>
        <dbReference type="ChEBI" id="CHEBI:18420"/>
        <label>2</label>
    </ligand>
</feature>
<evidence type="ECO:0000256" key="10">
    <source>
        <dbReference type="ARBA" id="ARBA00022840"/>
    </source>
</evidence>
<feature type="binding site" evidence="17">
    <location>
        <position position="298"/>
    </location>
    <ligand>
        <name>Mg(2+)</name>
        <dbReference type="ChEBI" id="CHEBI:18420"/>
        <label>2</label>
    </ligand>
</feature>
<dbReference type="HAMAP" id="MF_01210_A">
    <property type="entry name" value="CPSase_L_chain_A"/>
    <property type="match status" value="1"/>
</dbReference>
<dbReference type="UniPathway" id="UPA00070">
    <property type="reaction ID" value="UER00115"/>
</dbReference>
<dbReference type="AlphaFoldDB" id="A0A3T0D4W1"/>
<feature type="binding site" evidence="17">
    <location>
        <position position="837"/>
    </location>
    <ligand>
        <name>Mn(2+)</name>
        <dbReference type="ChEBI" id="CHEBI:29035"/>
        <label>4</label>
    </ligand>
</feature>
<feature type="binding site" evidence="17">
    <location>
        <position position="298"/>
    </location>
    <ligand>
        <name>Mn(2+)</name>
        <dbReference type="ChEBI" id="CHEBI:29035"/>
        <label>1</label>
    </ligand>
</feature>
<dbReference type="InterPro" id="IPR016185">
    <property type="entry name" value="PreATP-grasp_dom_sf"/>
</dbReference>
<keyword evidence="12 17" id="KW-0665">Pyrimidine biosynthesis</keyword>
<keyword evidence="21" id="KW-1185">Reference proteome</keyword>
<comment type="function">
    <text evidence="17">Large subunit of the glutamine-dependent carbamoyl phosphate synthetase (CPSase). CPSase catalyzes the formation of carbamoyl phosphate from the ammonia moiety of glutamine, carbonate, and phosphate donated by ATP, constituting the first step of 2 biosynthetic pathways, one leading to arginine and/or urea and the other to pyrimidine nucleotides. The large subunit (synthetase) binds the substrates ammonia (free or transferred from glutamine from the small subunit), hydrogencarbonate and ATP and carries out an ATP-coupled ligase reaction, activating hydrogencarbonate by forming carboxy phosphate which reacts with ammonia to form carbamoyl phosphate.</text>
</comment>
<dbReference type="EMBL" id="CP034791">
    <property type="protein sequence ID" value="AZT90058.1"/>
    <property type="molecule type" value="Genomic_DNA"/>
</dbReference>
<comment type="catalytic activity">
    <reaction evidence="15 17">
        <text>hydrogencarbonate + L-glutamine + 2 ATP + H2O = carbamoyl phosphate + L-glutamate + 2 ADP + phosphate + 2 H(+)</text>
        <dbReference type="Rhea" id="RHEA:18633"/>
        <dbReference type="ChEBI" id="CHEBI:15377"/>
        <dbReference type="ChEBI" id="CHEBI:15378"/>
        <dbReference type="ChEBI" id="CHEBI:17544"/>
        <dbReference type="ChEBI" id="CHEBI:29985"/>
        <dbReference type="ChEBI" id="CHEBI:30616"/>
        <dbReference type="ChEBI" id="CHEBI:43474"/>
        <dbReference type="ChEBI" id="CHEBI:58228"/>
        <dbReference type="ChEBI" id="CHEBI:58359"/>
        <dbReference type="ChEBI" id="CHEBI:456216"/>
        <dbReference type="EC" id="6.3.5.5"/>
    </reaction>
</comment>
<dbReference type="PRINTS" id="PR00098">
    <property type="entry name" value="CPSASE"/>
</dbReference>
<feature type="binding site" evidence="17">
    <location>
        <position position="839"/>
    </location>
    <ligand>
        <name>Mg(2+)</name>
        <dbReference type="ChEBI" id="CHEBI:18420"/>
        <label>4</label>
    </ligand>
</feature>
<feature type="binding site" evidence="17">
    <location>
        <position position="284"/>
    </location>
    <ligand>
        <name>Mg(2+)</name>
        <dbReference type="ChEBI" id="CHEBI:18420"/>
        <label>1</label>
    </ligand>
</feature>
<feature type="domain" description="ATP-grasp" evidence="18">
    <location>
        <begin position="675"/>
        <end position="866"/>
    </location>
</feature>
<keyword evidence="13" id="KW-0464">Manganese</keyword>
<dbReference type="FunFam" id="3.30.1490.20:FF:000001">
    <property type="entry name" value="Carbamoyl-phosphate synthase large chain"/>
    <property type="match status" value="1"/>
</dbReference>
<sequence>MPKREDIKKVLIIGSGPIVIGQAAEFDYSGTQACRALKEEGIEVVLVNSNPATIMTDTEIADRVYIEPISVDYIEEIIKKERPQGLLAGLGGQTALNMAFELAEAGVLDKYNVKLLGTSLETIKKAEDRELFKKTMLEIGEPVPKSIIAHNVEEALEFAKEVGYPVIVRPAYTLGGTGGGIAHNEEELKYIASKGLKLSLIHQVLIEQSVLGWKEIEYEVMRDSQDNCITVCNMENIDPVGIHTGDSIVVAPSQTLSDKEYQMLRSAAINIIRSLKIEGGCNVQFALNPNSMEYVVIEVNPRVSRSSALASKATGYPIARIAAKIAIGLTLDEIINPITQNTYASFEPSIDYVVVKVPRWPFDKFEKADRRLGTQMKSTGEVMAIGRTFEEAFLKAIDSLDVKINYQLGLKKFEEMKDDELLEYIKIPNDERVFAICEALARNYDPKFLSELSKIDLFFIQKFKNIVEVSKQLKKYDLDSLPYDLLKKAKRLGFGDSYIANLLKEDVDDVIEIREKCKLKPSFKMVDTCAGEFEAKTPYFYSTYESETDLQVSSNKKAIVIGSGPIRIGQGIEFDYCCVHSIFALKEEGVEAIIINNNPETVSTDFDTSDKLFFEPLTKECVLDIIKQEKPMGVIVQFGGQTAINMASYLAKNGVKILGTSMESIDIAEDRDKFLNLLKSLGIPYPQGGSAYNLEDAIKVAEQIGYPVLVRPSYVLGGRAMEIVYNRQELERYIKAAMEISIKHPILIDKYILGKEAEVDGISDGEDVLIPGIMEHIERAGVHSGDSMAVFPPHTLSERVKEKIVDYTIKLARSLKVVGLFNIQFVIDKDENVYVIEVNPRASRTVPILSKVTGIPMIKIATKLILGKKLKDLGYRTGLVKEPDFFAVKAPVFSFSKLSKVDAYLGPEMKSTGEVLGISKNLKVALYKAFVASNHKFVKEGSCFIMAPESERDSILQIIRKLYEINYRVYMPESMKNIVKGLNVQFIDEKIAEKMLMEDKFSFIINIPSKNSNYEFGFKMRRLSVEFGITTLTSIDTATYYVDVLTSLDELERDIYCLNDLFKGERMKQYETFSFLK</sequence>
<evidence type="ECO:0000256" key="4">
    <source>
        <dbReference type="ARBA" id="ARBA00022571"/>
    </source>
</evidence>
<feature type="binding site" evidence="17">
    <location>
        <position position="824"/>
    </location>
    <ligand>
        <name>ATP</name>
        <dbReference type="ChEBI" id="CHEBI:30616"/>
        <label>2</label>
    </ligand>
</feature>
<evidence type="ECO:0000256" key="8">
    <source>
        <dbReference type="ARBA" id="ARBA00022737"/>
    </source>
</evidence>
<feature type="binding site" evidence="17">
    <location>
        <position position="298"/>
    </location>
    <ligand>
        <name>ATP</name>
        <dbReference type="ChEBI" id="CHEBI:30616"/>
        <label>1</label>
    </ligand>
</feature>
<gene>
    <name evidence="17 20" type="primary">carB</name>
    <name evidence="20" type="ORF">ELD05_04985</name>
</gene>
<dbReference type="Gene3D" id="3.30.1490.20">
    <property type="entry name" value="ATP-grasp fold, A domain"/>
    <property type="match status" value="1"/>
</dbReference>
<dbReference type="InterPro" id="IPR013815">
    <property type="entry name" value="ATP_grasp_subdomain_1"/>
</dbReference>
<dbReference type="PROSITE" id="PS00866">
    <property type="entry name" value="CPSASE_1"/>
    <property type="match status" value="2"/>
</dbReference>
<dbReference type="Gene3D" id="3.30.470.20">
    <property type="entry name" value="ATP-grasp fold, B domain"/>
    <property type="match status" value="2"/>
</dbReference>
<evidence type="ECO:0000256" key="16">
    <source>
        <dbReference type="ARBA" id="ARBA00060037"/>
    </source>
</evidence>
<dbReference type="GO" id="GO:0005524">
    <property type="term" value="F:ATP binding"/>
    <property type="evidence" value="ECO:0007669"/>
    <property type="project" value="UniProtKB-UniRule"/>
</dbReference>
<dbReference type="GO" id="GO:0005737">
    <property type="term" value="C:cytoplasm"/>
    <property type="evidence" value="ECO:0007669"/>
    <property type="project" value="TreeGrafter"/>
</dbReference>
<comment type="cofactor">
    <cofactor evidence="1">
        <name>Mn(2+)</name>
        <dbReference type="ChEBI" id="CHEBI:29035"/>
    </cofactor>
</comment>
<feature type="binding site" evidence="17">
    <location>
        <position position="241"/>
    </location>
    <ligand>
        <name>ATP</name>
        <dbReference type="ChEBI" id="CHEBI:30616"/>
        <label>1</label>
    </ligand>
</feature>
<keyword evidence="11" id="KW-0460">Magnesium</keyword>
<feature type="binding site" evidence="17">
    <location>
        <position position="215"/>
    </location>
    <ligand>
        <name>ATP</name>
        <dbReference type="ChEBI" id="CHEBI:30616"/>
        <label>1</label>
    </ligand>
</feature>
<keyword evidence="7" id="KW-0479">Metal-binding</keyword>
<comment type="catalytic activity">
    <reaction evidence="14 17">
        <text>hydrogencarbonate + NH4(+) + 2 ATP = carbamoyl phosphate + 2 ADP + phosphate + 2 H(+)</text>
        <dbReference type="Rhea" id="RHEA:18029"/>
        <dbReference type="ChEBI" id="CHEBI:15378"/>
        <dbReference type="ChEBI" id="CHEBI:17544"/>
        <dbReference type="ChEBI" id="CHEBI:28938"/>
        <dbReference type="ChEBI" id="CHEBI:30616"/>
        <dbReference type="ChEBI" id="CHEBI:43474"/>
        <dbReference type="ChEBI" id="CHEBI:58228"/>
        <dbReference type="ChEBI" id="CHEBI:456216"/>
        <dbReference type="EC" id="6.3.4.16"/>
    </reaction>
</comment>
<dbReference type="FunFam" id="3.40.50.20:FF:000001">
    <property type="entry name" value="Carbamoyl-phosphate synthase large chain"/>
    <property type="match status" value="1"/>
</dbReference>
<evidence type="ECO:0000259" key="19">
    <source>
        <dbReference type="PROSITE" id="PS51855"/>
    </source>
</evidence>
<feature type="binding site" evidence="17">
    <location>
        <position position="824"/>
    </location>
    <ligand>
        <name>Mn(2+)</name>
        <dbReference type="ChEBI" id="CHEBI:29035"/>
        <label>3</label>
    </ligand>
</feature>
<dbReference type="Proteomes" id="UP000282930">
    <property type="component" value="Chromosome"/>
</dbReference>
<dbReference type="InterPro" id="IPR036897">
    <property type="entry name" value="CarbamoylP_synth_lsu_oligo_sf"/>
</dbReference>
<evidence type="ECO:0000256" key="5">
    <source>
        <dbReference type="ARBA" id="ARBA00022598"/>
    </source>
</evidence>
<comment type="domain">
    <text evidence="17">The large subunit is composed of 2 ATP-grasp domains that are involved in binding the 2 ATP molecules needed for carbamoyl phosphate synthesis. The N-terminal ATP-grasp domain (referred to as the carboxyphosphate synthetic component) catalyzes the ATP-dependent phosphorylation of hydrogencarbonate to carboxyphosphate and the subsequent nucleophilic attack by ammonia to form a carbamate intermediate. The C-terminal ATP-grasp domain (referred to as the carbamoyl phosphate synthetic component) then catalyzes the phosphorylation of carbamate with the second ATP to form the end product carbamoyl phosphate. The reactive and unstable enzyme intermediates are sequentially channeled from one active site to the next through the interior of the protein over a distance of at least 96 A.</text>
</comment>
<feature type="binding site" evidence="17">
    <location>
        <position position="208"/>
    </location>
    <ligand>
        <name>ATP</name>
        <dbReference type="ChEBI" id="CHEBI:30616"/>
        <label>1</label>
    </ligand>
</feature>
<proteinExistence type="inferred from homology"/>
<dbReference type="InterPro" id="IPR006275">
    <property type="entry name" value="CPSase_lsu"/>
</dbReference>
<evidence type="ECO:0000256" key="1">
    <source>
        <dbReference type="ARBA" id="ARBA00001936"/>
    </source>
</evidence>
<dbReference type="InterPro" id="IPR011761">
    <property type="entry name" value="ATP-grasp"/>
</dbReference>
<feature type="binding site" evidence="17">
    <location>
        <position position="837"/>
    </location>
    <ligand>
        <name>ATP</name>
        <dbReference type="ChEBI" id="CHEBI:30616"/>
        <label>2</label>
    </ligand>
</feature>
<feature type="binding site" evidence="17">
    <location>
        <position position="782"/>
    </location>
    <ligand>
        <name>ATP</name>
        <dbReference type="ChEBI" id="CHEBI:30616"/>
        <label>2</label>
    </ligand>
</feature>
<comment type="cofactor">
    <cofactor evidence="17">
        <name>Mg(2+)</name>
        <dbReference type="ChEBI" id="CHEBI:18420"/>
    </cofactor>
    <cofactor evidence="17">
        <name>Mn(2+)</name>
        <dbReference type="ChEBI" id="CHEBI:29035"/>
    </cofactor>
    <text evidence="17">Binds 4 Mg(2+) or Mn(2+) ions per subunit.</text>
</comment>
<dbReference type="KEGG" id="ccha:ELD05_04985"/>
<dbReference type="FunFam" id="1.10.1030.10:FF:000002">
    <property type="entry name" value="Carbamoyl-phosphate synthase large chain"/>
    <property type="match status" value="1"/>
</dbReference>
<dbReference type="SUPFAM" id="SSF56059">
    <property type="entry name" value="Glutathione synthetase ATP-binding domain-like"/>
    <property type="match status" value="2"/>
</dbReference>
<feature type="binding site" evidence="17">
    <location>
        <position position="781"/>
    </location>
    <ligand>
        <name>ATP</name>
        <dbReference type="ChEBI" id="CHEBI:30616"/>
        <label>2</label>
    </ligand>
</feature>
<dbReference type="EC" id="6.3.4.16" evidence="17"/>
<feature type="binding site" evidence="17">
    <location>
        <position position="298"/>
    </location>
    <ligand>
        <name>Mg(2+)</name>
        <dbReference type="ChEBI" id="CHEBI:18420"/>
        <label>1</label>
    </ligand>
</feature>
<dbReference type="EC" id="6.3.5.5" evidence="17"/>
<comment type="pathway">
    <text evidence="17">Pyrimidine metabolism; UMP biosynthesis via de novo pathway; (S)-dihydroorotate from bicarbonate: step 1/3.</text>
</comment>
<feature type="binding site" evidence="17">
    <location>
        <position position="784"/>
    </location>
    <ligand>
        <name>ATP</name>
        <dbReference type="ChEBI" id="CHEBI:30616"/>
        <label>2</label>
    </ligand>
</feature>
<dbReference type="NCBIfam" id="NF003671">
    <property type="entry name" value="PRK05294.1"/>
    <property type="match status" value="1"/>
</dbReference>